<protein>
    <recommendedName>
        <fullName evidence="2">Endonuclease/exonuclease/phosphatase domain-containing protein</fullName>
    </recommendedName>
</protein>
<feature type="domain" description="Endonuclease/exonuclease/phosphatase" evidence="2">
    <location>
        <begin position="276"/>
        <end position="400"/>
    </location>
</feature>
<reference evidence="3 4" key="1">
    <citation type="submission" date="2021-05" db="EMBL/GenBank/DDBJ databases">
        <title>Genome Assembly of Synthetic Allotetraploid Brassica napus Reveals Homoeologous Exchanges between Subgenomes.</title>
        <authorList>
            <person name="Davis J.T."/>
        </authorList>
    </citation>
    <scope>NUCLEOTIDE SEQUENCE [LARGE SCALE GENOMIC DNA]</scope>
    <source>
        <strain evidence="4">cv. Da-Ae</strain>
        <tissue evidence="3">Seedling</tissue>
    </source>
</reference>
<dbReference type="PANTHER" id="PTHR33710">
    <property type="entry name" value="BNAC02G09200D PROTEIN"/>
    <property type="match status" value="1"/>
</dbReference>
<feature type="compositionally biased region" description="Basic and acidic residues" evidence="1">
    <location>
        <begin position="1"/>
        <end position="27"/>
    </location>
</feature>
<comment type="caution">
    <text evidence="3">The sequence shown here is derived from an EMBL/GenBank/DDBJ whole genome shotgun (WGS) entry which is preliminary data.</text>
</comment>
<evidence type="ECO:0000256" key="1">
    <source>
        <dbReference type="SAM" id="MobiDB-lite"/>
    </source>
</evidence>
<dbReference type="Gene3D" id="3.60.10.10">
    <property type="entry name" value="Endonuclease/exonuclease/phosphatase"/>
    <property type="match status" value="1"/>
</dbReference>
<proteinExistence type="predicted"/>
<feature type="non-terminal residue" evidence="3">
    <location>
        <position position="599"/>
    </location>
</feature>
<dbReference type="Proteomes" id="UP000824890">
    <property type="component" value="Unassembled WGS sequence"/>
</dbReference>
<sequence length="599" mass="66480">AMIGDKEGNTKAMIGDKEGDTKVDGGAKADGGVTDSGGVGSSPTAGAVTGKENDLEDQVSSPRTDVGKGLMDLTPPKLVSGKGKEEVGEGSSLNEQTGRASKEIVTNLIAELKSLSEKENLSGGRVSVSQGVTIDCEEKVDCTDQEKWALVTSNSGMTSPAREVESCHSPNGFQILQDLQEEGEIADDDDSQSDTAEETVDEALEKNPKADDVVGLTVKTLPPANGGSKARTQRQNPVSRGRGRGSKRHTVRLVSSSAQMITLWVKYKGSGDTFLCSFVYAFNHANERRELWREMEVIGRSAGQNPWIIQGDFNVALTSQEHSSFMNTRVDRNAIKDFQDVVLKCDMMDIAQVGPTFTWTNCKDENPISKKLDRVMANSSWINAFPQSFATFESGGVSDHLRMHIQLRDMSPSNAKPFKFFTHLTSHPRFLEVVGRIWHESPPLFHSRAALGKLQEKLKALKIEMRGLNRDFYGDLPERVKMAYEDLCAKQTEAIQSPQTSTFEAASDAWEHWHHISGIEEQFYYQKSRWLGLGDRNSRFFHKVTQSRNLRNTIRRIVTSDGRILTIPSEIKREAADHFKTFLNGSHHVEMRTSHEELN</sequence>
<evidence type="ECO:0000313" key="4">
    <source>
        <dbReference type="Proteomes" id="UP000824890"/>
    </source>
</evidence>
<dbReference type="InterPro" id="IPR036691">
    <property type="entry name" value="Endo/exonu/phosph_ase_sf"/>
</dbReference>
<dbReference type="SUPFAM" id="SSF56219">
    <property type="entry name" value="DNase I-like"/>
    <property type="match status" value="1"/>
</dbReference>
<evidence type="ECO:0000259" key="2">
    <source>
        <dbReference type="Pfam" id="PF03372"/>
    </source>
</evidence>
<dbReference type="PANTHER" id="PTHR33710:SF79">
    <property type="entry name" value="OS06G0205337 PROTEIN"/>
    <property type="match status" value="1"/>
</dbReference>
<feature type="region of interest" description="Disordered" evidence="1">
    <location>
        <begin position="207"/>
        <end position="249"/>
    </location>
</feature>
<gene>
    <name evidence="3" type="ORF">HID58_087636</name>
</gene>
<organism evidence="3 4">
    <name type="scientific">Brassica napus</name>
    <name type="common">Rape</name>
    <dbReference type="NCBI Taxonomy" id="3708"/>
    <lineage>
        <taxon>Eukaryota</taxon>
        <taxon>Viridiplantae</taxon>
        <taxon>Streptophyta</taxon>
        <taxon>Embryophyta</taxon>
        <taxon>Tracheophyta</taxon>
        <taxon>Spermatophyta</taxon>
        <taxon>Magnoliopsida</taxon>
        <taxon>eudicotyledons</taxon>
        <taxon>Gunneridae</taxon>
        <taxon>Pentapetalae</taxon>
        <taxon>rosids</taxon>
        <taxon>malvids</taxon>
        <taxon>Brassicales</taxon>
        <taxon>Brassicaceae</taxon>
        <taxon>Brassiceae</taxon>
        <taxon>Brassica</taxon>
    </lineage>
</organism>
<accession>A0ABQ7XTU7</accession>
<dbReference type="InterPro" id="IPR005135">
    <property type="entry name" value="Endo/exonuclease/phosphatase"/>
</dbReference>
<dbReference type="EMBL" id="JAGKQM010000019">
    <property type="protein sequence ID" value="KAH0859375.1"/>
    <property type="molecule type" value="Genomic_DNA"/>
</dbReference>
<feature type="region of interest" description="Disordered" evidence="1">
    <location>
        <begin position="1"/>
        <end position="99"/>
    </location>
</feature>
<name>A0ABQ7XTU7_BRANA</name>
<keyword evidence="4" id="KW-1185">Reference proteome</keyword>
<evidence type="ECO:0000313" key="3">
    <source>
        <dbReference type="EMBL" id="KAH0859375.1"/>
    </source>
</evidence>
<feature type="non-terminal residue" evidence="3">
    <location>
        <position position="1"/>
    </location>
</feature>
<dbReference type="Pfam" id="PF03372">
    <property type="entry name" value="Exo_endo_phos"/>
    <property type="match status" value="1"/>
</dbReference>